<feature type="compositionally biased region" description="Basic and acidic residues" evidence="1">
    <location>
        <begin position="68"/>
        <end position="117"/>
    </location>
</feature>
<accession>A0A9P0G8Y4</accession>
<feature type="region of interest" description="Disordered" evidence="1">
    <location>
        <begin position="29"/>
        <end position="51"/>
    </location>
</feature>
<evidence type="ECO:0000313" key="2">
    <source>
        <dbReference type="EMBL" id="CAH1102291.1"/>
    </source>
</evidence>
<dbReference type="AlphaFoldDB" id="A0A9P0G8Y4"/>
<dbReference type="Proteomes" id="UP001153636">
    <property type="component" value="Chromosome 12"/>
</dbReference>
<sequence length="127" mass="14639">MKKAKEENRLAHMKGNILYIDGQAYTSENLKSNGTQNETGQISDTATTSQQKTIKLTQSLKNDKVQEAHIDEAENNKKEQILLNDTDERKNNQDNKNQEREKRDKKDTQNIENDRETILNSGKNIIH</sequence>
<gene>
    <name evidence="2" type="ORF">PSYICH_LOCUS3486</name>
</gene>
<feature type="region of interest" description="Disordered" evidence="1">
    <location>
        <begin position="68"/>
        <end position="127"/>
    </location>
</feature>
<feature type="compositionally biased region" description="Polar residues" evidence="1">
    <location>
        <begin position="118"/>
        <end position="127"/>
    </location>
</feature>
<evidence type="ECO:0000256" key="1">
    <source>
        <dbReference type="SAM" id="MobiDB-lite"/>
    </source>
</evidence>
<name>A0A9P0G8Y4_9CUCU</name>
<reference evidence="2" key="1">
    <citation type="submission" date="2022-01" db="EMBL/GenBank/DDBJ databases">
        <authorList>
            <person name="King R."/>
        </authorList>
    </citation>
    <scope>NUCLEOTIDE SEQUENCE</scope>
</reference>
<evidence type="ECO:0000313" key="3">
    <source>
        <dbReference type="Proteomes" id="UP001153636"/>
    </source>
</evidence>
<protein>
    <submittedName>
        <fullName evidence="2">Uncharacterized protein</fullName>
    </submittedName>
</protein>
<keyword evidence="3" id="KW-1185">Reference proteome</keyword>
<organism evidence="2 3">
    <name type="scientific">Psylliodes chrysocephalus</name>
    <dbReference type="NCBI Taxonomy" id="3402493"/>
    <lineage>
        <taxon>Eukaryota</taxon>
        <taxon>Metazoa</taxon>
        <taxon>Ecdysozoa</taxon>
        <taxon>Arthropoda</taxon>
        <taxon>Hexapoda</taxon>
        <taxon>Insecta</taxon>
        <taxon>Pterygota</taxon>
        <taxon>Neoptera</taxon>
        <taxon>Endopterygota</taxon>
        <taxon>Coleoptera</taxon>
        <taxon>Polyphaga</taxon>
        <taxon>Cucujiformia</taxon>
        <taxon>Chrysomeloidea</taxon>
        <taxon>Chrysomelidae</taxon>
        <taxon>Galerucinae</taxon>
        <taxon>Alticini</taxon>
        <taxon>Psylliodes</taxon>
    </lineage>
</organism>
<proteinExistence type="predicted"/>
<dbReference type="EMBL" id="OV651824">
    <property type="protein sequence ID" value="CAH1102291.1"/>
    <property type="molecule type" value="Genomic_DNA"/>
</dbReference>